<dbReference type="GO" id="GO:0005886">
    <property type="term" value="C:plasma membrane"/>
    <property type="evidence" value="ECO:0007669"/>
    <property type="project" value="UniProtKB-SubCell"/>
</dbReference>
<evidence type="ECO:0000313" key="13">
    <source>
        <dbReference type="Proteomes" id="UP001163823"/>
    </source>
</evidence>
<keyword evidence="2" id="KW-1003">Cell membrane</keyword>
<evidence type="ECO:0000259" key="11">
    <source>
        <dbReference type="SMART" id="SM00768"/>
    </source>
</evidence>
<dbReference type="Proteomes" id="UP001163823">
    <property type="component" value="Chromosome 2"/>
</dbReference>
<evidence type="ECO:0000256" key="8">
    <source>
        <dbReference type="ARBA" id="ARBA00023288"/>
    </source>
</evidence>
<evidence type="ECO:0000256" key="7">
    <source>
        <dbReference type="ARBA" id="ARBA00023180"/>
    </source>
</evidence>
<dbReference type="GO" id="GO:0098552">
    <property type="term" value="C:side of membrane"/>
    <property type="evidence" value="ECO:0007669"/>
    <property type="project" value="UniProtKB-KW"/>
</dbReference>
<dbReference type="GO" id="GO:0009506">
    <property type="term" value="C:plasmodesma"/>
    <property type="evidence" value="ECO:0007669"/>
    <property type="project" value="UniProtKB-ARBA"/>
</dbReference>
<feature type="transmembrane region" description="Helical" evidence="10">
    <location>
        <begin position="12"/>
        <end position="28"/>
    </location>
</feature>
<feature type="transmembrane region" description="Helical" evidence="10">
    <location>
        <begin position="178"/>
        <end position="200"/>
    </location>
</feature>
<reference evidence="12" key="1">
    <citation type="journal article" date="2023" name="Science">
        <title>Elucidation of the pathway for biosynthesis of saponin adjuvants from the soapbark tree.</title>
        <authorList>
            <person name="Reed J."/>
            <person name="Orme A."/>
            <person name="El-Demerdash A."/>
            <person name="Owen C."/>
            <person name="Martin L.B.B."/>
            <person name="Misra R.C."/>
            <person name="Kikuchi S."/>
            <person name="Rejzek M."/>
            <person name="Martin A.C."/>
            <person name="Harkess A."/>
            <person name="Leebens-Mack J."/>
            <person name="Louveau T."/>
            <person name="Stephenson M.J."/>
            <person name="Osbourn A."/>
        </authorList>
    </citation>
    <scope>NUCLEOTIDE SEQUENCE</scope>
    <source>
        <strain evidence="12">S10</strain>
    </source>
</reference>
<dbReference type="AlphaFoldDB" id="A0AAD7VM65"/>
<sequence>MAAPPPSPFSKLVSLMTILAISMLGILGNENVILGVEGASWCVARSDASTPALQTALDYACASGADCTPIQSSGLCYLPNTIQAHASYAFNSYFQRKAMAPGSCDFSGTATIAQTDPSYGSCVFPSSSSAAGGTGTPTPTTNPPNVPSPPTNIPIFGGGGAGGLTPGMTPTIPENSRALGEALITAFLIPLSFFVLSLTFQPM</sequence>
<evidence type="ECO:0000256" key="5">
    <source>
        <dbReference type="ARBA" id="ARBA00023136"/>
    </source>
</evidence>
<evidence type="ECO:0000256" key="9">
    <source>
        <dbReference type="SAM" id="MobiDB-lite"/>
    </source>
</evidence>
<feature type="domain" description="X8" evidence="11">
    <location>
        <begin position="40"/>
        <end position="124"/>
    </location>
</feature>
<keyword evidence="3" id="KW-0336">GPI-anchor</keyword>
<dbReference type="FunFam" id="1.20.58.1040:FF:000001">
    <property type="entry name" value="Glucan endo-1,3-beta-glucosidase 4"/>
    <property type="match status" value="1"/>
</dbReference>
<keyword evidence="10" id="KW-0812">Transmembrane</keyword>
<keyword evidence="8" id="KW-0449">Lipoprotein</keyword>
<gene>
    <name evidence="12" type="ORF">O6P43_003806</name>
</gene>
<dbReference type="InterPro" id="IPR012946">
    <property type="entry name" value="X8"/>
</dbReference>
<keyword evidence="7" id="KW-0325">Glycoprotein</keyword>
<feature type="compositionally biased region" description="Pro residues" evidence="9">
    <location>
        <begin position="140"/>
        <end position="152"/>
    </location>
</feature>
<dbReference type="Gene3D" id="1.20.58.1040">
    <property type="match status" value="1"/>
</dbReference>
<dbReference type="InterPro" id="IPR044788">
    <property type="entry name" value="X8_dom_prot"/>
</dbReference>
<keyword evidence="10" id="KW-1133">Transmembrane helix</keyword>
<evidence type="ECO:0000256" key="6">
    <source>
        <dbReference type="ARBA" id="ARBA00023157"/>
    </source>
</evidence>
<evidence type="ECO:0000256" key="10">
    <source>
        <dbReference type="SAM" id="Phobius"/>
    </source>
</evidence>
<evidence type="ECO:0000256" key="2">
    <source>
        <dbReference type="ARBA" id="ARBA00022475"/>
    </source>
</evidence>
<feature type="compositionally biased region" description="Low complexity" evidence="9">
    <location>
        <begin position="130"/>
        <end position="139"/>
    </location>
</feature>
<protein>
    <submittedName>
        <fullName evidence="12">PLASMODESMATA CALLOSE-BINDING PROTEIN 3-like</fullName>
    </submittedName>
</protein>
<evidence type="ECO:0000256" key="4">
    <source>
        <dbReference type="ARBA" id="ARBA00022729"/>
    </source>
</evidence>
<feature type="compositionally biased region" description="Gly residues" evidence="9">
    <location>
        <begin position="156"/>
        <end position="165"/>
    </location>
</feature>
<comment type="caution">
    <text evidence="12">The sequence shown here is derived from an EMBL/GenBank/DDBJ whole genome shotgun (WGS) entry which is preliminary data.</text>
</comment>
<keyword evidence="5 10" id="KW-0472">Membrane</keyword>
<dbReference type="PANTHER" id="PTHR31044:SF47">
    <property type="entry name" value="CARBOHYDRATE-BINDING X8 DOMAIN SUPERFAMILY PROTEIN"/>
    <property type="match status" value="1"/>
</dbReference>
<dbReference type="SMART" id="SM00768">
    <property type="entry name" value="X8"/>
    <property type="match status" value="1"/>
</dbReference>
<evidence type="ECO:0000256" key="1">
    <source>
        <dbReference type="ARBA" id="ARBA00004609"/>
    </source>
</evidence>
<proteinExistence type="predicted"/>
<dbReference type="EMBL" id="JARAOO010000002">
    <property type="protein sequence ID" value="KAJ7980544.1"/>
    <property type="molecule type" value="Genomic_DNA"/>
</dbReference>
<name>A0AAD7VM65_QUISA</name>
<organism evidence="12 13">
    <name type="scientific">Quillaja saponaria</name>
    <name type="common">Soap bark tree</name>
    <dbReference type="NCBI Taxonomy" id="32244"/>
    <lineage>
        <taxon>Eukaryota</taxon>
        <taxon>Viridiplantae</taxon>
        <taxon>Streptophyta</taxon>
        <taxon>Embryophyta</taxon>
        <taxon>Tracheophyta</taxon>
        <taxon>Spermatophyta</taxon>
        <taxon>Magnoliopsida</taxon>
        <taxon>eudicotyledons</taxon>
        <taxon>Gunneridae</taxon>
        <taxon>Pentapetalae</taxon>
        <taxon>rosids</taxon>
        <taxon>fabids</taxon>
        <taxon>Fabales</taxon>
        <taxon>Quillajaceae</taxon>
        <taxon>Quillaja</taxon>
    </lineage>
</organism>
<evidence type="ECO:0000313" key="12">
    <source>
        <dbReference type="EMBL" id="KAJ7980544.1"/>
    </source>
</evidence>
<evidence type="ECO:0000256" key="3">
    <source>
        <dbReference type="ARBA" id="ARBA00022622"/>
    </source>
</evidence>
<dbReference type="PANTHER" id="PTHR31044">
    <property type="entry name" value="BETA-1,3 GLUCANASE"/>
    <property type="match status" value="1"/>
</dbReference>
<keyword evidence="6" id="KW-1015">Disulfide bond</keyword>
<keyword evidence="13" id="KW-1185">Reference proteome</keyword>
<feature type="region of interest" description="Disordered" evidence="9">
    <location>
        <begin position="130"/>
        <end position="169"/>
    </location>
</feature>
<keyword evidence="4" id="KW-0732">Signal</keyword>
<dbReference type="KEGG" id="qsa:O6P43_003806"/>
<dbReference type="Pfam" id="PF07983">
    <property type="entry name" value="X8"/>
    <property type="match status" value="1"/>
</dbReference>
<comment type="subcellular location">
    <subcellularLocation>
        <location evidence="1">Cell membrane</location>
        <topology evidence="1">Lipid-anchor</topology>
        <topology evidence="1">GPI-anchor</topology>
    </subcellularLocation>
</comment>
<accession>A0AAD7VM65</accession>